<keyword evidence="3" id="KW-0813">Transport</keyword>
<feature type="transmembrane region" description="Helical" evidence="7">
    <location>
        <begin position="353"/>
        <end position="372"/>
    </location>
</feature>
<dbReference type="GO" id="GO:0005351">
    <property type="term" value="F:carbohydrate:proton symporter activity"/>
    <property type="evidence" value="ECO:0007669"/>
    <property type="project" value="TreeGrafter"/>
</dbReference>
<sequence>MGSATMYTLGIALFAGIGTFLFGFDTGIATTTIAHESWIDYMDHPSKGLTGAVVSVYIAGEAGGALTQTFIGDQLGRIRFMQLMCVIVTIGTAIQTGAVNIGMFLAGRVLAGYAVGGMVATVPIYLSEISAPNNRGLIGGISGCGISLGTMMSNWVGFACSYASYGATQWRLPLGIQIPWGIILFAGLATFMPNSPRQLIRGGKIEEARRQFMRIRRDLTNTQIHEEFALMKAQIEFEMHREVKSLKEVFKLFRHRALVSIAVQTMTSLTGVNVIQYYQTILYKSLGINSHMILALAAVYGTCAFLSNVLTTRFLADQWGRRNMIIAGLGGIVIIEIYAAVMQREFQNTDNSVGKGFAVLGIYLFVVTYYGMLNSTTWLYGAEVLPVALRSKVMGLAAASHFIVNVGITEAGPSAFANIHENYYYVFVGCSFFFLVVAYFYFPETKQKTLEEIAAAFGDKVVLLTENDLAVEQAALEDKAGAMQVETTPAGPKV</sequence>
<comment type="subcellular location">
    <subcellularLocation>
        <location evidence="1">Membrane</location>
        <topology evidence="1">Multi-pass membrane protein</topology>
    </subcellularLocation>
</comment>
<evidence type="ECO:0000313" key="10">
    <source>
        <dbReference type="Proteomes" id="UP000053617"/>
    </source>
</evidence>
<dbReference type="GO" id="GO:0016020">
    <property type="term" value="C:membrane"/>
    <property type="evidence" value="ECO:0007669"/>
    <property type="project" value="UniProtKB-SubCell"/>
</dbReference>
<evidence type="ECO:0000256" key="2">
    <source>
        <dbReference type="ARBA" id="ARBA00010992"/>
    </source>
</evidence>
<feature type="transmembrane region" description="Helical" evidence="7">
    <location>
        <begin position="290"/>
        <end position="311"/>
    </location>
</feature>
<feature type="transmembrane region" description="Helical" evidence="7">
    <location>
        <begin position="257"/>
        <end position="278"/>
    </location>
</feature>
<evidence type="ECO:0000256" key="5">
    <source>
        <dbReference type="ARBA" id="ARBA00022989"/>
    </source>
</evidence>
<evidence type="ECO:0000256" key="3">
    <source>
        <dbReference type="ARBA" id="ARBA00022448"/>
    </source>
</evidence>
<dbReference type="RefSeq" id="XP_013273245.1">
    <property type="nucleotide sequence ID" value="XM_013417791.1"/>
</dbReference>
<dbReference type="PANTHER" id="PTHR48022">
    <property type="entry name" value="PLASTIDIC GLUCOSE TRANSPORTER 4"/>
    <property type="match status" value="1"/>
</dbReference>
<reference evidence="9 10" key="1">
    <citation type="submission" date="2015-01" db="EMBL/GenBank/DDBJ databases">
        <title>The Genome Sequence of Rhinocladiella mackenzie CBS 650.93.</title>
        <authorList>
            <consortium name="The Broad Institute Genomics Platform"/>
            <person name="Cuomo C."/>
            <person name="de Hoog S."/>
            <person name="Gorbushina A."/>
            <person name="Stielow B."/>
            <person name="Teixiera M."/>
            <person name="Abouelleil A."/>
            <person name="Chapman S.B."/>
            <person name="Priest M."/>
            <person name="Young S.K."/>
            <person name="Wortman J."/>
            <person name="Nusbaum C."/>
            <person name="Birren B."/>
        </authorList>
    </citation>
    <scope>NUCLEOTIDE SEQUENCE [LARGE SCALE GENOMIC DNA]</scope>
    <source>
        <strain evidence="9 10">CBS 650.93</strain>
    </source>
</reference>
<evidence type="ECO:0000256" key="7">
    <source>
        <dbReference type="SAM" id="Phobius"/>
    </source>
</evidence>
<gene>
    <name evidence="9" type="ORF">Z518_04083</name>
</gene>
<dbReference type="Pfam" id="PF00083">
    <property type="entry name" value="Sugar_tr"/>
    <property type="match status" value="1"/>
</dbReference>
<feature type="transmembrane region" description="Helical" evidence="7">
    <location>
        <begin position="323"/>
        <end position="341"/>
    </location>
</feature>
<feature type="transmembrane region" description="Helical" evidence="7">
    <location>
        <begin position="110"/>
        <end position="126"/>
    </location>
</feature>
<feature type="transmembrane region" description="Helical" evidence="7">
    <location>
        <begin position="170"/>
        <end position="191"/>
    </location>
</feature>
<dbReference type="InterPro" id="IPR050360">
    <property type="entry name" value="MFS_Sugar_Transporters"/>
</dbReference>
<dbReference type="FunFam" id="1.20.1250.20:FF:000134">
    <property type="entry name" value="MFS sugar transporter protein"/>
    <property type="match status" value="1"/>
</dbReference>
<dbReference type="HOGENOM" id="CLU_001265_30_13_1"/>
<dbReference type="PROSITE" id="PS50850">
    <property type="entry name" value="MFS"/>
    <property type="match status" value="1"/>
</dbReference>
<dbReference type="EMBL" id="KN847477">
    <property type="protein sequence ID" value="KIX06109.1"/>
    <property type="molecule type" value="Genomic_DNA"/>
</dbReference>
<dbReference type="Gene3D" id="1.20.1250.20">
    <property type="entry name" value="MFS general substrate transporter like domains"/>
    <property type="match status" value="1"/>
</dbReference>
<dbReference type="VEuPathDB" id="FungiDB:Z518_04083"/>
<protein>
    <submittedName>
        <fullName evidence="9">Rhinocladiella mackenziei CBS 650.93 unplaced genomic scaffold supercont1.3, whole genome shotgun sequence</fullName>
    </submittedName>
</protein>
<evidence type="ECO:0000313" key="9">
    <source>
        <dbReference type="EMBL" id="KIX06109.1"/>
    </source>
</evidence>
<keyword evidence="6 7" id="KW-0472">Membrane</keyword>
<organism evidence="9 10">
    <name type="scientific">Rhinocladiella mackenziei CBS 650.93</name>
    <dbReference type="NCBI Taxonomy" id="1442369"/>
    <lineage>
        <taxon>Eukaryota</taxon>
        <taxon>Fungi</taxon>
        <taxon>Dikarya</taxon>
        <taxon>Ascomycota</taxon>
        <taxon>Pezizomycotina</taxon>
        <taxon>Eurotiomycetes</taxon>
        <taxon>Chaetothyriomycetidae</taxon>
        <taxon>Chaetothyriales</taxon>
        <taxon>Herpotrichiellaceae</taxon>
        <taxon>Rhinocladiella</taxon>
    </lineage>
</organism>
<keyword evidence="5 7" id="KW-1133">Transmembrane helix</keyword>
<accession>A0A0D2IK86</accession>
<dbReference type="InterPro" id="IPR005828">
    <property type="entry name" value="MFS_sugar_transport-like"/>
</dbReference>
<evidence type="ECO:0000259" key="8">
    <source>
        <dbReference type="PROSITE" id="PS50850"/>
    </source>
</evidence>
<feature type="transmembrane region" description="Helical" evidence="7">
    <location>
        <begin position="138"/>
        <end position="158"/>
    </location>
</feature>
<dbReference type="OrthoDB" id="6612291at2759"/>
<name>A0A0D2IK86_9EURO</name>
<proteinExistence type="inferred from homology"/>
<feature type="transmembrane region" description="Helical" evidence="7">
    <location>
        <begin position="7"/>
        <end position="29"/>
    </location>
</feature>
<dbReference type="PRINTS" id="PR00171">
    <property type="entry name" value="SUGRTRNSPORT"/>
</dbReference>
<feature type="transmembrane region" description="Helical" evidence="7">
    <location>
        <begin position="83"/>
        <end position="104"/>
    </location>
</feature>
<comment type="similarity">
    <text evidence="2">Belongs to the major facilitator superfamily. Sugar transporter (TC 2.A.1.1) family.</text>
</comment>
<feature type="transmembrane region" description="Helical" evidence="7">
    <location>
        <begin position="49"/>
        <end position="71"/>
    </location>
</feature>
<keyword evidence="10" id="KW-1185">Reference proteome</keyword>
<dbReference type="InterPro" id="IPR020846">
    <property type="entry name" value="MFS_dom"/>
</dbReference>
<evidence type="ECO:0000256" key="1">
    <source>
        <dbReference type="ARBA" id="ARBA00004141"/>
    </source>
</evidence>
<feature type="transmembrane region" description="Helical" evidence="7">
    <location>
        <begin position="423"/>
        <end position="442"/>
    </location>
</feature>
<dbReference type="GeneID" id="25292154"/>
<dbReference type="InterPro" id="IPR036259">
    <property type="entry name" value="MFS_trans_sf"/>
</dbReference>
<evidence type="ECO:0000256" key="6">
    <source>
        <dbReference type="ARBA" id="ARBA00023136"/>
    </source>
</evidence>
<dbReference type="SUPFAM" id="SSF103473">
    <property type="entry name" value="MFS general substrate transporter"/>
    <property type="match status" value="1"/>
</dbReference>
<feature type="domain" description="Major facilitator superfamily (MFS) profile" evidence="8">
    <location>
        <begin position="11"/>
        <end position="446"/>
    </location>
</feature>
<evidence type="ECO:0000256" key="4">
    <source>
        <dbReference type="ARBA" id="ARBA00022692"/>
    </source>
</evidence>
<keyword evidence="4 7" id="KW-0812">Transmembrane</keyword>
<feature type="transmembrane region" description="Helical" evidence="7">
    <location>
        <begin position="393"/>
        <end position="411"/>
    </location>
</feature>
<dbReference type="Proteomes" id="UP000053617">
    <property type="component" value="Unassembled WGS sequence"/>
</dbReference>
<dbReference type="AlphaFoldDB" id="A0A0D2IK86"/>
<dbReference type="PANTHER" id="PTHR48022:SF11">
    <property type="entry name" value="MONOSACCHARIDE TRANSPORTER (HXT8), PUTATIVE (AFU_ORTHOLOGUE AFUA_2G08120)-RELATED"/>
    <property type="match status" value="1"/>
</dbReference>
<dbReference type="InterPro" id="IPR003663">
    <property type="entry name" value="Sugar/inositol_transpt"/>
</dbReference>